<dbReference type="InterPro" id="IPR058922">
    <property type="entry name" value="WHD_DRP"/>
</dbReference>
<dbReference type="InterPro" id="IPR002182">
    <property type="entry name" value="NB-ARC"/>
</dbReference>
<dbReference type="InterPro" id="IPR001611">
    <property type="entry name" value="Leu-rich_rpt"/>
</dbReference>
<evidence type="ECO:0000256" key="1">
    <source>
        <dbReference type="ARBA" id="ARBA00022614"/>
    </source>
</evidence>
<dbReference type="Pfam" id="PF23559">
    <property type="entry name" value="WHD_DRP"/>
    <property type="match status" value="1"/>
</dbReference>
<evidence type="ECO:0000256" key="3">
    <source>
        <dbReference type="ARBA" id="ARBA00022821"/>
    </source>
</evidence>
<evidence type="ECO:0000259" key="4">
    <source>
        <dbReference type="Pfam" id="PF00931"/>
    </source>
</evidence>
<dbReference type="PANTHER" id="PTHR23155">
    <property type="entry name" value="DISEASE RESISTANCE PROTEIN RP"/>
    <property type="match status" value="1"/>
</dbReference>
<dbReference type="Proteomes" id="UP001179952">
    <property type="component" value="Unassembled WGS sequence"/>
</dbReference>
<reference evidence="6" key="2">
    <citation type="submission" date="2023-06" db="EMBL/GenBank/DDBJ databases">
        <authorList>
            <person name="Ma L."/>
            <person name="Liu K.-W."/>
            <person name="Li Z."/>
            <person name="Hsiao Y.-Y."/>
            <person name="Qi Y."/>
            <person name="Fu T."/>
            <person name="Tang G."/>
            <person name="Zhang D."/>
            <person name="Sun W.-H."/>
            <person name="Liu D.-K."/>
            <person name="Li Y."/>
            <person name="Chen G.-Z."/>
            <person name="Liu X.-D."/>
            <person name="Liao X.-Y."/>
            <person name="Jiang Y.-T."/>
            <person name="Yu X."/>
            <person name="Hao Y."/>
            <person name="Huang J."/>
            <person name="Zhao X.-W."/>
            <person name="Ke S."/>
            <person name="Chen Y.-Y."/>
            <person name="Wu W.-L."/>
            <person name="Hsu J.-L."/>
            <person name="Lin Y.-F."/>
            <person name="Huang M.-D."/>
            <person name="Li C.-Y."/>
            <person name="Huang L."/>
            <person name="Wang Z.-W."/>
            <person name="Zhao X."/>
            <person name="Zhong W.-Y."/>
            <person name="Peng D.-H."/>
            <person name="Ahmad S."/>
            <person name="Lan S."/>
            <person name="Zhang J.-S."/>
            <person name="Tsai W.-C."/>
            <person name="Van De Peer Y."/>
            <person name="Liu Z.-J."/>
        </authorList>
    </citation>
    <scope>NUCLEOTIDE SEQUENCE</scope>
    <source>
        <strain evidence="6">SCP</strain>
        <tissue evidence="6">Leaves</tissue>
    </source>
</reference>
<dbReference type="EMBL" id="JAUJYN010000015">
    <property type="protein sequence ID" value="KAK1258595.1"/>
    <property type="molecule type" value="Genomic_DNA"/>
</dbReference>
<dbReference type="Gene3D" id="3.80.10.10">
    <property type="entry name" value="Ribonuclease Inhibitor"/>
    <property type="match status" value="1"/>
</dbReference>
<dbReference type="InterPro" id="IPR042197">
    <property type="entry name" value="Apaf_helical"/>
</dbReference>
<dbReference type="InterPro" id="IPR032675">
    <property type="entry name" value="LRR_dom_sf"/>
</dbReference>
<dbReference type="PRINTS" id="PR00364">
    <property type="entry name" value="DISEASERSIST"/>
</dbReference>
<feature type="domain" description="Disease resistance protein winged helix" evidence="5">
    <location>
        <begin position="228"/>
        <end position="295"/>
    </location>
</feature>
<dbReference type="SMART" id="SM00369">
    <property type="entry name" value="LRR_TYP"/>
    <property type="match status" value="2"/>
</dbReference>
<comment type="caution">
    <text evidence="6">The sequence shown here is derived from an EMBL/GenBank/DDBJ whole genome shotgun (WGS) entry which is preliminary data.</text>
</comment>
<name>A0AAV9A386_ACOGR</name>
<dbReference type="Gene3D" id="1.10.8.430">
    <property type="entry name" value="Helical domain of apoptotic protease-activating factors"/>
    <property type="match status" value="1"/>
</dbReference>
<dbReference type="SUPFAM" id="SSF52058">
    <property type="entry name" value="L domain-like"/>
    <property type="match status" value="1"/>
</dbReference>
<reference evidence="6" key="1">
    <citation type="journal article" date="2023" name="Nat. Commun.">
        <title>Diploid and tetraploid genomes of Acorus and the evolution of monocots.</title>
        <authorList>
            <person name="Ma L."/>
            <person name="Liu K.W."/>
            <person name="Li Z."/>
            <person name="Hsiao Y.Y."/>
            <person name="Qi Y."/>
            <person name="Fu T."/>
            <person name="Tang G.D."/>
            <person name="Zhang D."/>
            <person name="Sun W.H."/>
            <person name="Liu D.K."/>
            <person name="Li Y."/>
            <person name="Chen G.Z."/>
            <person name="Liu X.D."/>
            <person name="Liao X.Y."/>
            <person name="Jiang Y.T."/>
            <person name="Yu X."/>
            <person name="Hao Y."/>
            <person name="Huang J."/>
            <person name="Zhao X.W."/>
            <person name="Ke S."/>
            <person name="Chen Y.Y."/>
            <person name="Wu W.L."/>
            <person name="Hsu J.L."/>
            <person name="Lin Y.F."/>
            <person name="Huang M.D."/>
            <person name="Li C.Y."/>
            <person name="Huang L."/>
            <person name="Wang Z.W."/>
            <person name="Zhao X."/>
            <person name="Zhong W.Y."/>
            <person name="Peng D.H."/>
            <person name="Ahmad S."/>
            <person name="Lan S."/>
            <person name="Zhang J.S."/>
            <person name="Tsai W.C."/>
            <person name="Van de Peer Y."/>
            <person name="Liu Z.J."/>
        </authorList>
    </citation>
    <scope>NUCLEOTIDE SEQUENCE</scope>
    <source>
        <strain evidence="6">SCP</strain>
    </source>
</reference>
<keyword evidence="1" id="KW-0433">Leucine-rich repeat</keyword>
<evidence type="ECO:0000259" key="5">
    <source>
        <dbReference type="Pfam" id="PF23559"/>
    </source>
</evidence>
<keyword evidence="7" id="KW-1185">Reference proteome</keyword>
<evidence type="ECO:0000313" key="7">
    <source>
        <dbReference type="Proteomes" id="UP001179952"/>
    </source>
</evidence>
<evidence type="ECO:0000256" key="2">
    <source>
        <dbReference type="ARBA" id="ARBA00022737"/>
    </source>
</evidence>
<accession>A0AAV9A386</accession>
<dbReference type="SUPFAM" id="SSF52540">
    <property type="entry name" value="P-loop containing nucleoside triphosphate hydrolases"/>
    <property type="match status" value="1"/>
</dbReference>
<proteinExistence type="predicted"/>
<dbReference type="AlphaFoldDB" id="A0AAV9A386"/>
<dbReference type="GO" id="GO:0043531">
    <property type="term" value="F:ADP binding"/>
    <property type="evidence" value="ECO:0007669"/>
    <property type="project" value="InterPro"/>
</dbReference>
<dbReference type="Pfam" id="PF00931">
    <property type="entry name" value="NB-ARC"/>
    <property type="match status" value="1"/>
</dbReference>
<organism evidence="6 7">
    <name type="scientific">Acorus gramineus</name>
    <name type="common">Dwarf sweet flag</name>
    <dbReference type="NCBI Taxonomy" id="55184"/>
    <lineage>
        <taxon>Eukaryota</taxon>
        <taxon>Viridiplantae</taxon>
        <taxon>Streptophyta</taxon>
        <taxon>Embryophyta</taxon>
        <taxon>Tracheophyta</taxon>
        <taxon>Spermatophyta</taxon>
        <taxon>Magnoliopsida</taxon>
        <taxon>Liliopsida</taxon>
        <taxon>Acoraceae</taxon>
        <taxon>Acorus</taxon>
    </lineage>
</organism>
<dbReference type="PANTHER" id="PTHR23155:SF1207">
    <property type="entry name" value="AAA+ ATPASE DOMAIN-CONTAINING PROTEIN"/>
    <property type="match status" value="1"/>
</dbReference>
<gene>
    <name evidence="6" type="ORF">QJS04_geneDACA020374</name>
</gene>
<dbReference type="InterPro" id="IPR003591">
    <property type="entry name" value="Leu-rich_rpt_typical-subtyp"/>
</dbReference>
<dbReference type="FunFam" id="1.10.10.10:FF:000322">
    <property type="entry name" value="Probable disease resistance protein At1g63360"/>
    <property type="match status" value="1"/>
</dbReference>
<feature type="domain" description="NB-ARC" evidence="4">
    <location>
        <begin position="1"/>
        <end position="141"/>
    </location>
</feature>
<dbReference type="Gene3D" id="3.40.50.300">
    <property type="entry name" value="P-loop containing nucleotide triphosphate hydrolases"/>
    <property type="match status" value="1"/>
</dbReference>
<dbReference type="GO" id="GO:0002758">
    <property type="term" value="P:innate immune response-activating signaling pathway"/>
    <property type="evidence" value="ECO:0007669"/>
    <property type="project" value="UniProtKB-ARBA"/>
</dbReference>
<sequence>MPGVGKTTLMENLNNQLDGDEMFDIVIWVTVSKGSSRRKVQDEITIRIELNVGKDESDESIARKLHSYLKKKRWLLLLDDVWEDINLLRIGIPNCEELDGCKVVLDSRDLKVCNQMGTNENIELTTLNKGEARKLFRDKVCAISPKIIHSKIVDKILDQCGNLPLAIVTVGTALRNKDIISVWNDTLRTLLNPDMRSTDLDDMYKQLLRFSYDQLNDYTKKCFLYAALYPDGHGIYIDDLIECWKAEGLCENCKSFADAHDRERHILETLIDASMLQRSTRPEHVRMHQMLRDVALKITWPNSESPKLLVRAGGKLQHMPEDTEWEQVERISFMSSDLSSLPMKPTCAELTTLFLQSNPALKVVPNSFFAKMSRLRVLDLSNTEIQSLPMSLFSLLNLQGLNLSGCRHLKAFPSMTSYMYVPFPKHGYLENLELLDIRGTGITCLPPEIRKFPKLHCLKVSSTNFADYMERQQLFPNN</sequence>
<keyword evidence="3" id="KW-0611">Plant defense</keyword>
<dbReference type="InterPro" id="IPR044974">
    <property type="entry name" value="Disease_R_plants"/>
</dbReference>
<evidence type="ECO:0000313" key="6">
    <source>
        <dbReference type="EMBL" id="KAK1258595.1"/>
    </source>
</evidence>
<dbReference type="InterPro" id="IPR027417">
    <property type="entry name" value="P-loop_NTPase"/>
</dbReference>
<keyword evidence="2" id="KW-0677">Repeat</keyword>
<dbReference type="FunFam" id="3.40.50.300:FF:001091">
    <property type="entry name" value="Probable disease resistance protein At1g61300"/>
    <property type="match status" value="1"/>
</dbReference>
<protein>
    <submittedName>
        <fullName evidence="6">Disease resistance protein</fullName>
    </submittedName>
</protein>
<dbReference type="GO" id="GO:0042742">
    <property type="term" value="P:defense response to bacterium"/>
    <property type="evidence" value="ECO:0007669"/>
    <property type="project" value="UniProtKB-ARBA"/>
</dbReference>
<dbReference type="GO" id="GO:0009626">
    <property type="term" value="P:plant-type hypersensitive response"/>
    <property type="evidence" value="ECO:0007669"/>
    <property type="project" value="UniProtKB-ARBA"/>
</dbReference>
<dbReference type="Pfam" id="PF13855">
    <property type="entry name" value="LRR_8"/>
    <property type="match status" value="1"/>
</dbReference>